<proteinExistence type="predicted"/>
<protein>
    <submittedName>
        <fullName evidence="2">Uncharacterized protein</fullName>
    </submittedName>
</protein>
<keyword evidence="3" id="KW-1185">Reference proteome</keyword>
<evidence type="ECO:0000313" key="2">
    <source>
        <dbReference type="EMBL" id="KIO14085.1"/>
    </source>
</evidence>
<feature type="compositionally biased region" description="Basic and acidic residues" evidence="1">
    <location>
        <begin position="181"/>
        <end position="196"/>
    </location>
</feature>
<gene>
    <name evidence="2" type="ORF">M404DRAFT_459500</name>
</gene>
<dbReference type="HOGENOM" id="CLU_715941_0_0_1"/>
<reference evidence="2 3" key="1">
    <citation type="submission" date="2014-04" db="EMBL/GenBank/DDBJ databases">
        <authorList>
            <consortium name="DOE Joint Genome Institute"/>
            <person name="Kuo A."/>
            <person name="Kohler A."/>
            <person name="Costa M.D."/>
            <person name="Nagy L.G."/>
            <person name="Floudas D."/>
            <person name="Copeland A."/>
            <person name="Barry K.W."/>
            <person name="Cichocki N."/>
            <person name="Veneault-Fourrey C."/>
            <person name="LaButti K."/>
            <person name="Lindquist E.A."/>
            <person name="Lipzen A."/>
            <person name="Lundell T."/>
            <person name="Morin E."/>
            <person name="Murat C."/>
            <person name="Sun H."/>
            <person name="Tunlid A."/>
            <person name="Henrissat B."/>
            <person name="Grigoriev I.V."/>
            <person name="Hibbett D.S."/>
            <person name="Martin F."/>
            <person name="Nordberg H.P."/>
            <person name="Cantor M.N."/>
            <person name="Hua S.X."/>
        </authorList>
    </citation>
    <scope>NUCLEOTIDE SEQUENCE [LARGE SCALE GENOMIC DNA]</scope>
    <source>
        <strain evidence="2 3">Marx 270</strain>
    </source>
</reference>
<dbReference type="EMBL" id="KN831945">
    <property type="protein sequence ID" value="KIO14085.1"/>
    <property type="molecule type" value="Genomic_DNA"/>
</dbReference>
<evidence type="ECO:0000256" key="1">
    <source>
        <dbReference type="SAM" id="MobiDB-lite"/>
    </source>
</evidence>
<dbReference type="OrthoDB" id="10619644at2759"/>
<accession>A0A0C3PIX6</accession>
<sequence>MENQIGMPLQNRFTTNLNDGLESSQIIFISLFQKLLRLARKHSLAGVLFSLFSFLRRHLLRVVARSGQRRAQHRSGVPIPLAAALVGSTTGTQTVLVSRIPTRNITPRGDESGPPPPSDMPYQEGRETGSQRLSMQDLEPPLAWADQPNDSSYCESGNGLLSPPLSPYEAVQAHPGAFSLREDSQDLHPNPEDKDASGSAPSAPTIGMPVSNSDLPSEHPDRSLSSQNFDSGLPGTPYVIDPLMHRGYQAAVSRKSGGSNGSVKSFGSLASAGRASYRQHTGPKPHSRSPSFRNSHSAVQSLAVPGPHVTTQTEATLVESGAQRSSHSFHAVAMEPHATVESEHPRFVQMTSADVKRYQRNCFNIRNPDKSNYKIDAMLYKYPLHE</sequence>
<feature type="region of interest" description="Disordered" evidence="1">
    <location>
        <begin position="272"/>
        <end position="308"/>
    </location>
</feature>
<organism evidence="2 3">
    <name type="scientific">Pisolithus tinctorius Marx 270</name>
    <dbReference type="NCBI Taxonomy" id="870435"/>
    <lineage>
        <taxon>Eukaryota</taxon>
        <taxon>Fungi</taxon>
        <taxon>Dikarya</taxon>
        <taxon>Basidiomycota</taxon>
        <taxon>Agaricomycotina</taxon>
        <taxon>Agaricomycetes</taxon>
        <taxon>Agaricomycetidae</taxon>
        <taxon>Boletales</taxon>
        <taxon>Sclerodermatineae</taxon>
        <taxon>Pisolithaceae</taxon>
        <taxon>Pisolithus</taxon>
    </lineage>
</organism>
<evidence type="ECO:0000313" key="3">
    <source>
        <dbReference type="Proteomes" id="UP000054217"/>
    </source>
</evidence>
<dbReference type="Proteomes" id="UP000054217">
    <property type="component" value="Unassembled WGS sequence"/>
</dbReference>
<feature type="compositionally biased region" description="Polar residues" evidence="1">
    <location>
        <begin position="288"/>
        <end position="300"/>
    </location>
</feature>
<feature type="region of interest" description="Disordered" evidence="1">
    <location>
        <begin position="181"/>
        <end position="237"/>
    </location>
</feature>
<name>A0A0C3PIX6_PISTI</name>
<dbReference type="InParanoid" id="A0A0C3PIX6"/>
<dbReference type="AlphaFoldDB" id="A0A0C3PIX6"/>
<feature type="region of interest" description="Disordered" evidence="1">
    <location>
        <begin position="99"/>
        <end position="169"/>
    </location>
</feature>
<reference evidence="3" key="2">
    <citation type="submission" date="2015-01" db="EMBL/GenBank/DDBJ databases">
        <title>Evolutionary Origins and Diversification of the Mycorrhizal Mutualists.</title>
        <authorList>
            <consortium name="DOE Joint Genome Institute"/>
            <consortium name="Mycorrhizal Genomics Consortium"/>
            <person name="Kohler A."/>
            <person name="Kuo A."/>
            <person name="Nagy L.G."/>
            <person name="Floudas D."/>
            <person name="Copeland A."/>
            <person name="Barry K.W."/>
            <person name="Cichocki N."/>
            <person name="Veneault-Fourrey C."/>
            <person name="LaButti K."/>
            <person name="Lindquist E.A."/>
            <person name="Lipzen A."/>
            <person name="Lundell T."/>
            <person name="Morin E."/>
            <person name="Murat C."/>
            <person name="Riley R."/>
            <person name="Ohm R."/>
            <person name="Sun H."/>
            <person name="Tunlid A."/>
            <person name="Henrissat B."/>
            <person name="Grigoriev I.V."/>
            <person name="Hibbett D.S."/>
            <person name="Martin F."/>
        </authorList>
    </citation>
    <scope>NUCLEOTIDE SEQUENCE [LARGE SCALE GENOMIC DNA]</scope>
    <source>
        <strain evidence="3">Marx 270</strain>
    </source>
</reference>